<protein>
    <submittedName>
        <fullName evidence="2">Uncharacterized protein</fullName>
    </submittedName>
</protein>
<name>A0AAD5H5B9_9CHLO</name>
<reference evidence="2" key="1">
    <citation type="submission" date="2020-11" db="EMBL/GenBank/DDBJ databases">
        <title>Chlorella ohadii genome sequencing and assembly.</title>
        <authorList>
            <person name="Murik O."/>
            <person name="Treves H."/>
            <person name="Kedem I."/>
            <person name="Shotland Y."/>
            <person name="Kaplan A."/>
        </authorList>
    </citation>
    <scope>NUCLEOTIDE SEQUENCE</scope>
    <source>
        <strain evidence="2">1</strain>
    </source>
</reference>
<organism evidence="2 3">
    <name type="scientific">Chlorella ohadii</name>
    <dbReference type="NCBI Taxonomy" id="2649997"/>
    <lineage>
        <taxon>Eukaryota</taxon>
        <taxon>Viridiplantae</taxon>
        <taxon>Chlorophyta</taxon>
        <taxon>core chlorophytes</taxon>
        <taxon>Trebouxiophyceae</taxon>
        <taxon>Chlorellales</taxon>
        <taxon>Chlorellaceae</taxon>
        <taxon>Chlorella clade</taxon>
        <taxon>Chlorella</taxon>
    </lineage>
</organism>
<sequence>MARTKQVARQSIGGRQRARPPSPPEPSDDSSSSDDSEEEGPSGSSGSAARERRHLRRDVHAAAAARERRAGPWTRALDEHLWEPPSPCDSGLDLLKYELCEDYCIQEDILGSEDEFGDWDVEGQWSRRMNLNEDAQLTGSWAEVECRCVESSGYVQVADWGTDPPGPEGGQIRGEVWGAGLIMHGACANIVTRSLRAHGLVVRMYDVWRYLLRNGCPDASRIQYGGGVAECWQGRTFVAPRNSVLLACPHLALPNEVLRAGRRWWADGRPPAPPGLPPAATWQQQPHSHLLGLPEDLLDRIVGTAAGSCEQTGLVLLATLGRCCRQLRAYATARLPPPRPDPSQAQCRQLAPFNHWSDLKNARRALERRLPGAPFYAAPNWRGAAAALPAALERCRARSANVQNALRITGLVRHMIEELLQPLTSEEQAALAAEEEERRAAMEAAMAARNAQ</sequence>
<feature type="compositionally biased region" description="Acidic residues" evidence="1">
    <location>
        <begin position="26"/>
        <end position="40"/>
    </location>
</feature>
<evidence type="ECO:0000313" key="3">
    <source>
        <dbReference type="Proteomes" id="UP001205105"/>
    </source>
</evidence>
<feature type="region of interest" description="Disordered" evidence="1">
    <location>
        <begin position="430"/>
        <end position="452"/>
    </location>
</feature>
<comment type="caution">
    <text evidence="2">The sequence shown here is derived from an EMBL/GenBank/DDBJ whole genome shotgun (WGS) entry which is preliminary data.</text>
</comment>
<feature type="region of interest" description="Disordered" evidence="1">
    <location>
        <begin position="1"/>
        <end position="70"/>
    </location>
</feature>
<dbReference type="EMBL" id="JADXDR010000024">
    <property type="protein sequence ID" value="KAI7844819.1"/>
    <property type="molecule type" value="Genomic_DNA"/>
</dbReference>
<dbReference type="Proteomes" id="UP001205105">
    <property type="component" value="Unassembled WGS sequence"/>
</dbReference>
<dbReference type="AlphaFoldDB" id="A0AAD5H5B9"/>
<accession>A0AAD5H5B9</accession>
<proteinExistence type="predicted"/>
<evidence type="ECO:0000256" key="1">
    <source>
        <dbReference type="SAM" id="MobiDB-lite"/>
    </source>
</evidence>
<gene>
    <name evidence="2" type="ORF">COHA_001698</name>
</gene>
<evidence type="ECO:0000313" key="2">
    <source>
        <dbReference type="EMBL" id="KAI7844819.1"/>
    </source>
</evidence>
<keyword evidence="3" id="KW-1185">Reference proteome</keyword>
<feature type="compositionally biased region" description="Low complexity" evidence="1">
    <location>
        <begin position="442"/>
        <end position="452"/>
    </location>
</feature>